<name>A0A218X174_PUNGR</name>
<dbReference type="PIRSF" id="PIRSF022348">
    <property type="entry name" value="UCP022348"/>
    <property type="match status" value="1"/>
</dbReference>
<dbReference type="AlphaFoldDB" id="A0A218X174"/>
<accession>A0A218X174</accession>
<reference evidence="6" key="4">
    <citation type="submission" date="2025-04" db="UniProtKB">
        <authorList>
            <consortium name="RefSeq"/>
        </authorList>
    </citation>
    <scope>IDENTIFICATION</scope>
    <source>
        <tissue evidence="6">Leaf</tissue>
    </source>
</reference>
<dbReference type="Proteomes" id="UP000515151">
    <property type="component" value="Chromosome 1"/>
</dbReference>
<dbReference type="InterPro" id="IPR005134">
    <property type="entry name" value="UPF0114"/>
</dbReference>
<gene>
    <name evidence="6" type="primary">LOC116214884</name>
    <name evidence="3" type="ORF">CDL15_Pgr016124</name>
</gene>
<dbReference type="RefSeq" id="XP_031406235.1">
    <property type="nucleotide sequence ID" value="XM_031550375.1"/>
</dbReference>
<dbReference type="InterPro" id="IPR016804">
    <property type="entry name" value="UPF0114_pln"/>
</dbReference>
<reference evidence="3" key="2">
    <citation type="submission" date="2017-06" db="EMBL/GenBank/DDBJ databases">
        <title>The pomegranate genome and the genomics of punicalagin biosynthesis.</title>
        <authorList>
            <person name="Xu C."/>
        </authorList>
    </citation>
    <scope>NUCLEOTIDE SEQUENCE [LARGE SCALE GENOMIC DNA]</scope>
    <source>
        <tissue evidence="3">Fresh leaf</tissue>
    </source>
</reference>
<feature type="transmembrane region" description="Helical" evidence="2">
    <location>
        <begin position="117"/>
        <end position="142"/>
    </location>
</feature>
<reference evidence="4" key="1">
    <citation type="journal article" date="2017" name="Plant J.">
        <title>The pomegranate (Punica granatum L.) genome and the genomics of punicalagin biosynthesis.</title>
        <authorList>
            <person name="Qin G."/>
            <person name="Xu C."/>
            <person name="Ming R."/>
            <person name="Tang H."/>
            <person name="Guyot R."/>
            <person name="Kramer E.M."/>
            <person name="Hu Y."/>
            <person name="Yi X."/>
            <person name="Qi Y."/>
            <person name="Xu X."/>
            <person name="Gao Z."/>
            <person name="Pan H."/>
            <person name="Jian J."/>
            <person name="Tian Y."/>
            <person name="Yue Z."/>
            <person name="Xu Y."/>
        </authorList>
    </citation>
    <scope>NUCLEOTIDE SEQUENCE [LARGE SCALE GENOMIC DNA]</scope>
    <source>
        <strain evidence="4">cv. Dabenzi</strain>
    </source>
</reference>
<dbReference type="GeneID" id="116214884"/>
<dbReference type="EMBL" id="MTKT01002495">
    <property type="protein sequence ID" value="OWM78400.1"/>
    <property type="molecule type" value="Genomic_DNA"/>
</dbReference>
<reference evidence="5" key="3">
    <citation type="journal article" date="2020" name="Plant Biotechnol. J.">
        <title>The pomegranate (Punica granatum L.) draft genome dissects genetic divergence between soft- and hard-seeded cultivars.</title>
        <authorList>
            <person name="Luo X."/>
            <person name="Li H."/>
            <person name="Wu Z."/>
            <person name="Yao W."/>
            <person name="Zhao P."/>
            <person name="Cao D."/>
            <person name="Yu H."/>
            <person name="Li K."/>
            <person name="Poudel K."/>
            <person name="Zhao D."/>
            <person name="Zhang F."/>
            <person name="Xia X."/>
            <person name="Chen L."/>
            <person name="Wang Q."/>
            <person name="Jing D."/>
            <person name="Cao S."/>
        </authorList>
    </citation>
    <scope>NUCLEOTIDE SEQUENCE [LARGE SCALE GENOMIC DNA]</scope>
</reference>
<dbReference type="OrthoDB" id="1935713at2759"/>
<evidence type="ECO:0000313" key="4">
    <source>
        <dbReference type="Proteomes" id="UP000197138"/>
    </source>
</evidence>
<dbReference type="PANTHER" id="PTHR31721:SF1">
    <property type="entry name" value="OS07G0656700 PROTEIN"/>
    <property type="match status" value="1"/>
</dbReference>
<evidence type="ECO:0000313" key="5">
    <source>
        <dbReference type="Proteomes" id="UP000515151"/>
    </source>
</evidence>
<sequence length="286" mass="30907">MALFSSVSAAASLSVSVQTNRCPLTNSQQRRRFSSIVASLSSAASSPESSPSSTSSNPTVLSSSSNHPHQSFSEPTTGRPHDSSFNNALASPKGNLLLRLIQSAESNIEKVIFDFRFLALLAVGGSLAGSVLCFLNGSVYIIDAYKVYWTSCVKGIHTGQMVLRLVEAIDVYLAGTVMLIFGMGLYGLFISNVPPDVQPAVDRALKGSSLFGMFALKERPKWMKISSLDELKTKVGHVIVMILLVKMFERSKMVNIATGTDLLSYSVCIFLSSASLYILHNLHKSE</sequence>
<evidence type="ECO:0000256" key="1">
    <source>
        <dbReference type="SAM" id="MobiDB-lite"/>
    </source>
</evidence>
<keyword evidence="2" id="KW-0812">Transmembrane</keyword>
<dbReference type="PANTHER" id="PTHR31721">
    <property type="entry name" value="OS06G0710300 PROTEIN"/>
    <property type="match status" value="1"/>
</dbReference>
<protein>
    <submittedName>
        <fullName evidence="6">Uncharacterized protein LOC116214884</fullName>
    </submittedName>
</protein>
<organism evidence="3 4">
    <name type="scientific">Punica granatum</name>
    <name type="common">Pomegranate</name>
    <dbReference type="NCBI Taxonomy" id="22663"/>
    <lineage>
        <taxon>Eukaryota</taxon>
        <taxon>Viridiplantae</taxon>
        <taxon>Streptophyta</taxon>
        <taxon>Embryophyta</taxon>
        <taxon>Tracheophyta</taxon>
        <taxon>Spermatophyta</taxon>
        <taxon>Magnoliopsida</taxon>
        <taxon>eudicotyledons</taxon>
        <taxon>Gunneridae</taxon>
        <taxon>Pentapetalae</taxon>
        <taxon>rosids</taxon>
        <taxon>malvids</taxon>
        <taxon>Myrtales</taxon>
        <taxon>Lythraceae</taxon>
        <taxon>Punica</taxon>
    </lineage>
</organism>
<keyword evidence="5" id="KW-1185">Reference proteome</keyword>
<feature type="region of interest" description="Disordered" evidence="1">
    <location>
        <begin position="43"/>
        <end position="85"/>
    </location>
</feature>
<feature type="transmembrane region" description="Helical" evidence="2">
    <location>
        <begin position="162"/>
        <end position="189"/>
    </location>
</feature>
<evidence type="ECO:0000313" key="3">
    <source>
        <dbReference type="EMBL" id="OWM78400.1"/>
    </source>
</evidence>
<evidence type="ECO:0000313" key="6">
    <source>
        <dbReference type="RefSeq" id="XP_031406235.1"/>
    </source>
</evidence>
<evidence type="ECO:0000256" key="2">
    <source>
        <dbReference type="SAM" id="Phobius"/>
    </source>
</evidence>
<proteinExistence type="predicted"/>
<feature type="compositionally biased region" description="Low complexity" evidence="1">
    <location>
        <begin position="43"/>
        <end position="73"/>
    </location>
</feature>
<keyword evidence="2" id="KW-0472">Membrane</keyword>
<dbReference type="Proteomes" id="UP000197138">
    <property type="component" value="Unassembled WGS sequence"/>
</dbReference>
<feature type="transmembrane region" description="Helical" evidence="2">
    <location>
        <begin position="260"/>
        <end position="279"/>
    </location>
</feature>
<keyword evidence="2" id="KW-1133">Transmembrane helix</keyword>
<dbReference type="Pfam" id="PF03350">
    <property type="entry name" value="UPF0114"/>
    <property type="match status" value="1"/>
</dbReference>